<dbReference type="InterPro" id="IPR041492">
    <property type="entry name" value="HAD_2"/>
</dbReference>
<comment type="caution">
    <text evidence="4">The sequence shown here is derived from an EMBL/GenBank/DDBJ whole genome shotgun (WGS) entry which is preliminary data.</text>
</comment>
<dbReference type="OrthoDB" id="9807630at2"/>
<dbReference type="NCBIfam" id="NF009804">
    <property type="entry name" value="PRK13288.1"/>
    <property type="match status" value="1"/>
</dbReference>
<dbReference type="SFLD" id="SFLDG01135">
    <property type="entry name" value="C1.5.6:_HAD__Beta-PGM__Phospha"/>
    <property type="match status" value="1"/>
</dbReference>
<dbReference type="PANTHER" id="PTHR43434">
    <property type="entry name" value="PHOSPHOGLYCOLATE PHOSPHATASE"/>
    <property type="match status" value="1"/>
</dbReference>
<sequence length="213" mass="24133">MTINTVLFDLDGTLIDTNELIISSFLHTLEHYYPGQYTRETVLPFMGPPLDESFGELNSEKVDEMIAHYREYNLEHHDELVKEFVGVKETVVALHSQGYKMAIVSTKLHDSVVKGLKLTGLDQYFDVIIGYDDVTKAKPDPEPVFKALQALGSEPIESIMIGDNHHDIEAGQNAGTKTAAVAWSTKGREHLMQFHPDYMLEEMKDLLRILEVR</sequence>
<dbReference type="GO" id="GO:0006281">
    <property type="term" value="P:DNA repair"/>
    <property type="evidence" value="ECO:0007669"/>
    <property type="project" value="TreeGrafter"/>
</dbReference>
<dbReference type="RefSeq" id="WP_010175240.1">
    <property type="nucleotide sequence ID" value="NZ_LDYG01000042.1"/>
</dbReference>
<dbReference type="Proteomes" id="UP000074108">
    <property type="component" value="Unassembled WGS sequence"/>
</dbReference>
<dbReference type="SUPFAM" id="SSF56784">
    <property type="entry name" value="HAD-like"/>
    <property type="match status" value="1"/>
</dbReference>
<keyword evidence="1 3" id="KW-0378">Hydrolase</keyword>
<dbReference type="FunFam" id="3.40.50.1000:FF:000022">
    <property type="entry name" value="Phosphoglycolate phosphatase"/>
    <property type="match status" value="1"/>
</dbReference>
<dbReference type="InterPro" id="IPR023214">
    <property type="entry name" value="HAD_sf"/>
</dbReference>
<proteinExistence type="inferred from homology"/>
<comment type="function">
    <text evidence="3">Hydrolyzes pyrophosphate formed during P-Ser-HPr dephosphorylation by HPrK/P. Might play a role in controlling the intracellular pyrophosphate pool.</text>
</comment>
<dbReference type="HAMAP" id="MF_01250">
    <property type="entry name" value="Pyrophosphat_PpaX"/>
    <property type="match status" value="1"/>
</dbReference>
<accession>A0A147K5Z7</accession>
<dbReference type="PANTHER" id="PTHR43434:SF26">
    <property type="entry name" value="PYROPHOSPHATASE PPAX"/>
    <property type="match status" value="1"/>
</dbReference>
<dbReference type="GO" id="GO:0000287">
    <property type="term" value="F:magnesium ion binding"/>
    <property type="evidence" value="ECO:0007669"/>
    <property type="project" value="UniProtKB-UniRule"/>
</dbReference>
<dbReference type="InterPro" id="IPR036412">
    <property type="entry name" value="HAD-like_sf"/>
</dbReference>
<dbReference type="EMBL" id="LDYG01000042">
    <property type="protein sequence ID" value="KUP05211.1"/>
    <property type="molecule type" value="Genomic_DNA"/>
</dbReference>
<dbReference type="InterPro" id="IPR023733">
    <property type="entry name" value="Pyrophosphatase_Ppax"/>
</dbReference>
<dbReference type="PATRIC" id="fig|1150625.3.peg.2783"/>
<dbReference type="GO" id="GO:0008967">
    <property type="term" value="F:phosphoglycolate phosphatase activity"/>
    <property type="evidence" value="ECO:0007669"/>
    <property type="project" value="TreeGrafter"/>
</dbReference>
<comment type="cofactor">
    <cofactor evidence="3">
        <name>Mg(2+)</name>
        <dbReference type="ChEBI" id="CHEBI:18420"/>
    </cofactor>
</comment>
<dbReference type="GO" id="GO:0005829">
    <property type="term" value="C:cytosol"/>
    <property type="evidence" value="ECO:0007669"/>
    <property type="project" value="TreeGrafter"/>
</dbReference>
<dbReference type="SFLD" id="SFLDG01129">
    <property type="entry name" value="C1.5:_HAD__Beta-PGM__Phosphata"/>
    <property type="match status" value="1"/>
</dbReference>
<keyword evidence="2 3" id="KW-0460">Magnesium</keyword>
<dbReference type="NCBIfam" id="TIGR01509">
    <property type="entry name" value="HAD-SF-IA-v3"/>
    <property type="match status" value="1"/>
</dbReference>
<evidence type="ECO:0000313" key="5">
    <source>
        <dbReference type="Proteomes" id="UP000074108"/>
    </source>
</evidence>
<feature type="active site" description="Nucleophile" evidence="3">
    <location>
        <position position="9"/>
    </location>
</feature>
<dbReference type="InterPro" id="IPR023198">
    <property type="entry name" value="PGP-like_dom2"/>
</dbReference>
<name>A0A147K5Z7_9BACI</name>
<evidence type="ECO:0000256" key="3">
    <source>
        <dbReference type="HAMAP-Rule" id="MF_01250"/>
    </source>
</evidence>
<dbReference type="EC" id="3.6.1.1" evidence="3"/>
<comment type="similarity">
    <text evidence="3">Belongs to the HAD-like hydrolase superfamily. PpaX family.</text>
</comment>
<evidence type="ECO:0000313" key="4">
    <source>
        <dbReference type="EMBL" id="KUP05211.1"/>
    </source>
</evidence>
<protein>
    <recommendedName>
        <fullName evidence="3">Pyrophosphatase PpaX</fullName>
        <ecNumber evidence="3">3.6.1.1</ecNumber>
    </recommendedName>
</protein>
<dbReference type="Pfam" id="PF13419">
    <property type="entry name" value="HAD_2"/>
    <property type="match status" value="1"/>
</dbReference>
<dbReference type="STRING" id="1150625.Q75_13225"/>
<evidence type="ECO:0000256" key="2">
    <source>
        <dbReference type="ARBA" id="ARBA00022842"/>
    </source>
</evidence>
<gene>
    <name evidence="3" type="primary">ppaX</name>
    <name evidence="4" type="ORF">Q75_13225</name>
</gene>
<dbReference type="SFLD" id="SFLDS00003">
    <property type="entry name" value="Haloacid_Dehalogenase"/>
    <property type="match status" value="1"/>
</dbReference>
<dbReference type="Gene3D" id="3.40.50.1000">
    <property type="entry name" value="HAD superfamily/HAD-like"/>
    <property type="match status" value="1"/>
</dbReference>
<dbReference type="Gene3D" id="1.10.150.240">
    <property type="entry name" value="Putative phosphatase, domain 2"/>
    <property type="match status" value="1"/>
</dbReference>
<comment type="catalytic activity">
    <reaction evidence="3">
        <text>diphosphate + H2O = 2 phosphate + H(+)</text>
        <dbReference type="Rhea" id="RHEA:24576"/>
        <dbReference type="ChEBI" id="CHEBI:15377"/>
        <dbReference type="ChEBI" id="CHEBI:15378"/>
        <dbReference type="ChEBI" id="CHEBI:33019"/>
        <dbReference type="ChEBI" id="CHEBI:43474"/>
        <dbReference type="EC" id="3.6.1.1"/>
    </reaction>
</comment>
<evidence type="ECO:0000256" key="1">
    <source>
        <dbReference type="ARBA" id="ARBA00022801"/>
    </source>
</evidence>
<dbReference type="PRINTS" id="PR00413">
    <property type="entry name" value="HADHALOGNASE"/>
</dbReference>
<dbReference type="CDD" id="cd02616">
    <property type="entry name" value="HAD_PPase"/>
    <property type="match status" value="1"/>
</dbReference>
<dbReference type="GO" id="GO:0004427">
    <property type="term" value="F:inorganic diphosphate phosphatase activity"/>
    <property type="evidence" value="ECO:0007669"/>
    <property type="project" value="UniProtKB-UniRule"/>
</dbReference>
<dbReference type="NCBIfam" id="TIGR01549">
    <property type="entry name" value="HAD-SF-IA-v1"/>
    <property type="match status" value="1"/>
</dbReference>
<dbReference type="InterPro" id="IPR006439">
    <property type="entry name" value="HAD-SF_hydro_IA"/>
</dbReference>
<organism evidence="4 5">
    <name type="scientific">Bacillus coahuilensis p1.1.43</name>
    <dbReference type="NCBI Taxonomy" id="1150625"/>
    <lineage>
        <taxon>Bacteria</taxon>
        <taxon>Bacillati</taxon>
        <taxon>Bacillota</taxon>
        <taxon>Bacilli</taxon>
        <taxon>Bacillales</taxon>
        <taxon>Bacillaceae</taxon>
        <taxon>Bacillus</taxon>
    </lineage>
</organism>
<reference evidence="4 5" key="1">
    <citation type="journal article" date="2016" name="Front. Microbiol.">
        <title>Microevolution Analysis of Bacillus coahuilensis Unveils Differences in Phosphorus Acquisition Strategies and Their Regulation.</title>
        <authorList>
            <person name="Gomez-Lunar Z."/>
            <person name="Hernandez-Gonzalez I."/>
            <person name="Rodriguez-Torres M.D."/>
            <person name="Souza V."/>
            <person name="Olmedo-Alvarez G."/>
        </authorList>
    </citation>
    <scope>NUCLEOTIDE SEQUENCE [LARGE SCALE GENOMIC DNA]</scope>
    <source>
        <strain evidence="5">p1.1.43</strain>
    </source>
</reference>
<dbReference type="AlphaFoldDB" id="A0A147K5Z7"/>
<keyword evidence="5" id="KW-1185">Reference proteome</keyword>
<dbReference type="InterPro" id="IPR050155">
    <property type="entry name" value="HAD-like_hydrolase_sf"/>
</dbReference>